<feature type="compositionally biased region" description="Polar residues" evidence="1">
    <location>
        <begin position="67"/>
        <end position="82"/>
    </location>
</feature>
<dbReference type="GeneID" id="31000841"/>
<dbReference type="STRING" id="1441469.A0A225AXL7"/>
<gene>
    <name evidence="3" type="ORF">UA08_01086</name>
</gene>
<comment type="caution">
    <text evidence="3">The sequence shown here is derived from an EMBL/GenBank/DDBJ whole genome shotgun (WGS) entry which is preliminary data.</text>
</comment>
<feature type="compositionally biased region" description="Low complexity" evidence="1">
    <location>
        <begin position="114"/>
        <end position="138"/>
    </location>
</feature>
<feature type="compositionally biased region" description="Polar residues" evidence="1">
    <location>
        <begin position="34"/>
        <end position="48"/>
    </location>
</feature>
<organism evidence="3 4">
    <name type="scientific">Talaromyces atroroseus</name>
    <dbReference type="NCBI Taxonomy" id="1441469"/>
    <lineage>
        <taxon>Eukaryota</taxon>
        <taxon>Fungi</taxon>
        <taxon>Dikarya</taxon>
        <taxon>Ascomycota</taxon>
        <taxon>Pezizomycotina</taxon>
        <taxon>Eurotiomycetes</taxon>
        <taxon>Eurotiomycetidae</taxon>
        <taxon>Eurotiales</taxon>
        <taxon>Trichocomaceae</taxon>
        <taxon>Talaromyces</taxon>
        <taxon>Talaromyces sect. Trachyspermi</taxon>
    </lineage>
</organism>
<feature type="domain" description="DUF8004" evidence="2">
    <location>
        <begin position="378"/>
        <end position="471"/>
    </location>
</feature>
<proteinExistence type="predicted"/>
<dbReference type="OrthoDB" id="5300331at2759"/>
<dbReference type="RefSeq" id="XP_020124484.1">
    <property type="nucleotide sequence ID" value="XM_020259834.1"/>
</dbReference>
<feature type="region of interest" description="Disordered" evidence="1">
    <location>
        <begin position="801"/>
        <end position="831"/>
    </location>
</feature>
<feature type="compositionally biased region" description="Low complexity" evidence="1">
    <location>
        <begin position="24"/>
        <end position="33"/>
    </location>
</feature>
<feature type="region of interest" description="Disordered" evidence="1">
    <location>
        <begin position="612"/>
        <end position="633"/>
    </location>
</feature>
<keyword evidence="4" id="KW-1185">Reference proteome</keyword>
<dbReference type="Proteomes" id="UP000214365">
    <property type="component" value="Unassembled WGS sequence"/>
</dbReference>
<feature type="region of interest" description="Disordered" evidence="1">
    <location>
        <begin position="1"/>
        <end position="160"/>
    </location>
</feature>
<evidence type="ECO:0000256" key="1">
    <source>
        <dbReference type="SAM" id="MobiDB-lite"/>
    </source>
</evidence>
<reference evidence="3 4" key="1">
    <citation type="submission" date="2015-06" db="EMBL/GenBank/DDBJ databases">
        <title>Talaromyces atroroseus IBT 11181 draft genome.</title>
        <authorList>
            <person name="Rasmussen K.B."/>
            <person name="Rasmussen S."/>
            <person name="Petersen B."/>
            <person name="Sicheritz-Ponten T."/>
            <person name="Mortensen U.H."/>
            <person name="Thrane U."/>
        </authorList>
    </citation>
    <scope>NUCLEOTIDE SEQUENCE [LARGE SCALE GENOMIC DNA]</scope>
    <source>
        <strain evidence="3 4">IBT 11181</strain>
    </source>
</reference>
<evidence type="ECO:0000259" key="2">
    <source>
        <dbReference type="Pfam" id="PF26013"/>
    </source>
</evidence>
<protein>
    <recommendedName>
        <fullName evidence="2">DUF8004 domain-containing protein</fullName>
    </recommendedName>
</protein>
<name>A0A225AXL7_TALAT</name>
<dbReference type="Pfam" id="PF26013">
    <property type="entry name" value="DUF8004"/>
    <property type="match status" value="1"/>
</dbReference>
<feature type="compositionally biased region" description="Basic and acidic residues" evidence="1">
    <location>
        <begin position="617"/>
        <end position="633"/>
    </location>
</feature>
<dbReference type="InterPro" id="IPR058317">
    <property type="entry name" value="DUF8004"/>
</dbReference>
<accession>A0A225AXL7</accession>
<dbReference type="PANTHER" id="PTHR39601:SF2">
    <property type="entry name" value="CHORIOGENIN HMINOR"/>
    <property type="match status" value="1"/>
</dbReference>
<feature type="compositionally biased region" description="Polar residues" evidence="1">
    <location>
        <begin position="812"/>
        <end position="826"/>
    </location>
</feature>
<sequence>MLSAPAKSARRISSLFNMKTNRDSTSSSTSSGSPKQMPTNNTSGSTHLSADHTRARSHSRPAVRHASSPQPHSTASRPTTSHGGALEPDSLDLDAPLPPPPSLLDINQDLIEPGPSSSQPSHSRQGSRSTSATPAARSRTPDTLASHRRRSWMPGKSNSVLLDGPDAGDQPLFDAWVAGLDQKIPYDIASLVRGEQIPELWNEQGDTFVYLFPQNTHRPASFKVDSTLFSDSPSLTFLARGTDPKIEALRQSARTLTVTDPDGSTTAHEDQWVNDAASSGSNRMTLVDDQPEDVQELHLYLPVPLHGDVSSADIPLAQEDSDTLMLFRNLFAFLLGQALIATPKYPSLFSILMEVSNLLRRFEFSNFDGSNFGEVASSSFANYCDELHLADVRKSREKTIEAIVLGENLRHYPLYLEGFVHGVGKMDDIRSLRSPKYDLINPVTQKRLERGAIDLENRLTVMRIKLDDFDFPALWSGIANSHSAAESKIVRFKSWKLAHLALRKHVMGYYRNKYGSWPPNARSKKNDFEGSGLNRLLLKEVYEDFTDLYDMMVDRTSLTTRTTDMATEDLDVPDPAEAITRALRRMLSEYDRSTPPVQPPIPFDIPQLPSLNSIRRKPVDPKTEAKERQKKLHDSEINEALMRSYTRESLKPTPFVESFMQFERRSAHGKSLDELMDNRIGQWIFIYAVLQSLPLLVIDVLNVRFTEGVEYFLCVAPRGGAPWVQNDNKSGRSWFGVAGGQGVVSLPSDVVNNATDAVYRRSHCWQVANQWAERNFNSPITTTTEDSASLFSAAHAPQSSVGSISDAMSPGSGVSTHNATRTSSPRIPSHNHRASIYNTLEALPLPAGVMPVEPPAKPFARMNPTMSFDDILKDMPQNGKKK</sequence>
<evidence type="ECO:0000313" key="4">
    <source>
        <dbReference type="Proteomes" id="UP000214365"/>
    </source>
</evidence>
<dbReference type="AlphaFoldDB" id="A0A225AXL7"/>
<dbReference type="PANTHER" id="PTHR39601">
    <property type="entry name" value="CHORIOGENIN HMINOR"/>
    <property type="match status" value="1"/>
</dbReference>
<evidence type="ECO:0000313" key="3">
    <source>
        <dbReference type="EMBL" id="OKL64363.1"/>
    </source>
</evidence>
<dbReference type="EMBL" id="LFMY01000001">
    <property type="protein sequence ID" value="OKL64363.1"/>
    <property type="molecule type" value="Genomic_DNA"/>
</dbReference>